<evidence type="ECO:0000313" key="1">
    <source>
        <dbReference type="EMBL" id="MFC6868801.1"/>
    </source>
</evidence>
<accession>A0ABW2C0F2</accession>
<dbReference type="EMBL" id="JBHSXX010000001">
    <property type="protein sequence ID" value="MFC6868801.1"/>
    <property type="molecule type" value="Genomic_DNA"/>
</dbReference>
<dbReference type="RefSeq" id="WP_345396728.1">
    <property type="nucleotide sequence ID" value="NZ_BAABLA010000026.1"/>
</dbReference>
<dbReference type="InterPro" id="IPR008323">
    <property type="entry name" value="UCP033563"/>
</dbReference>
<dbReference type="Pfam" id="PF06245">
    <property type="entry name" value="DUF1015"/>
    <property type="match status" value="1"/>
</dbReference>
<sequence length="383" mass="41197">MTSPSRNVDVLTAPESCPAVPRTSRVLIANPRQATRLSKLDAKLTGGSPDDARRGAARLRQLARQELFTQPPDGALIVYRLAADGHEQTGVLADVGIEDYRAGRVRRHEATQPERVRRLEELLATTRCELVPIMLTHQPRPQLGALVASITQRTPDVELLGDDVAQSVWIEPPGALADDIRTEISDIDTLYIADGHHRMAAAERHATRHPESCDTVLGALFPADQLRLLGYHRGLPRPGGVSTSDLVDVLASQPATESIEECASGAAEPGSVAVWLDGRWYRLRLRAARSADPCASLDVSVLEDGVLGPLIEATGTRVLPLPGTRDADAVARWSAEHDAVGFMLHPPGVADVMAVADAGAVMPPKSTWFDPKARAGPFLRDLG</sequence>
<proteinExistence type="predicted"/>
<dbReference type="PANTHER" id="PTHR36454:SF1">
    <property type="entry name" value="DUF1015 DOMAIN-CONTAINING PROTEIN"/>
    <property type="match status" value="1"/>
</dbReference>
<name>A0ABW2C0F2_9PSEU</name>
<reference evidence="2" key="1">
    <citation type="journal article" date="2019" name="Int. J. Syst. Evol. Microbiol.">
        <title>The Global Catalogue of Microorganisms (GCM) 10K type strain sequencing project: providing services to taxonomists for standard genome sequencing and annotation.</title>
        <authorList>
            <consortium name="The Broad Institute Genomics Platform"/>
            <consortium name="The Broad Institute Genome Sequencing Center for Infectious Disease"/>
            <person name="Wu L."/>
            <person name="Ma J."/>
        </authorList>
    </citation>
    <scope>NUCLEOTIDE SEQUENCE [LARGE SCALE GENOMIC DNA]</scope>
    <source>
        <strain evidence="2">KCTC 32255</strain>
    </source>
</reference>
<keyword evidence="2" id="KW-1185">Reference proteome</keyword>
<protein>
    <submittedName>
        <fullName evidence="1">DUF1015 family protein</fullName>
    </submittedName>
</protein>
<organism evidence="1 2">
    <name type="scientific">Haloechinothrix salitolerans</name>
    <dbReference type="NCBI Taxonomy" id="926830"/>
    <lineage>
        <taxon>Bacteria</taxon>
        <taxon>Bacillati</taxon>
        <taxon>Actinomycetota</taxon>
        <taxon>Actinomycetes</taxon>
        <taxon>Pseudonocardiales</taxon>
        <taxon>Pseudonocardiaceae</taxon>
        <taxon>Haloechinothrix</taxon>
    </lineage>
</organism>
<comment type="caution">
    <text evidence="1">The sequence shown here is derived from an EMBL/GenBank/DDBJ whole genome shotgun (WGS) entry which is preliminary data.</text>
</comment>
<evidence type="ECO:0000313" key="2">
    <source>
        <dbReference type="Proteomes" id="UP001596337"/>
    </source>
</evidence>
<gene>
    <name evidence="1" type="ORF">ACFQGD_16795</name>
</gene>
<dbReference type="Proteomes" id="UP001596337">
    <property type="component" value="Unassembled WGS sequence"/>
</dbReference>
<dbReference type="PANTHER" id="PTHR36454">
    <property type="entry name" value="LMO2823 PROTEIN"/>
    <property type="match status" value="1"/>
</dbReference>